<organism evidence="1 2">
    <name type="scientific">Rattus norvegicus</name>
    <name type="common">Rat</name>
    <dbReference type="NCBI Taxonomy" id="10116"/>
    <lineage>
        <taxon>Eukaryota</taxon>
        <taxon>Metazoa</taxon>
        <taxon>Chordata</taxon>
        <taxon>Craniata</taxon>
        <taxon>Vertebrata</taxon>
        <taxon>Euteleostomi</taxon>
        <taxon>Mammalia</taxon>
        <taxon>Eutheria</taxon>
        <taxon>Euarchontoglires</taxon>
        <taxon>Glires</taxon>
        <taxon>Rodentia</taxon>
        <taxon>Myomorpha</taxon>
        <taxon>Muroidea</taxon>
        <taxon>Muridae</taxon>
        <taxon>Murinae</taxon>
        <taxon>Rattus</taxon>
    </lineage>
</organism>
<dbReference type="AlphaFoldDB" id="A6K508"/>
<proteinExistence type="predicted"/>
<dbReference type="Proteomes" id="UP000234681">
    <property type="component" value="Chromosome X"/>
</dbReference>
<name>A6K508_RAT</name>
<protein>
    <submittedName>
        <fullName evidence="1">RCG49933</fullName>
    </submittedName>
</protein>
<sequence>MALGTCANGLDVLTMFAGAGLGSNPCHQSNWYHRALGRQGLVHAKHHPQAPVHHVPGHCLWLPLQSGLLQGLQDVLQENHSRKHQIQLPSHQQV</sequence>
<evidence type="ECO:0000313" key="1">
    <source>
        <dbReference type="EMBL" id="EDL86176.1"/>
    </source>
</evidence>
<evidence type="ECO:0000313" key="2">
    <source>
        <dbReference type="Proteomes" id="UP000234681"/>
    </source>
</evidence>
<reference evidence="2" key="1">
    <citation type="submission" date="2005-09" db="EMBL/GenBank/DDBJ databases">
        <authorList>
            <person name="Mural R.J."/>
            <person name="Li P.W."/>
            <person name="Adams M.D."/>
            <person name="Amanatides P.G."/>
            <person name="Baden-Tillson H."/>
            <person name="Barnstead M."/>
            <person name="Chin S.H."/>
            <person name="Dew I."/>
            <person name="Evans C.A."/>
            <person name="Ferriera S."/>
            <person name="Flanigan M."/>
            <person name="Fosler C."/>
            <person name="Glodek A."/>
            <person name="Gu Z."/>
            <person name="Holt R.A."/>
            <person name="Jennings D."/>
            <person name="Kraft C.L."/>
            <person name="Lu F."/>
            <person name="Nguyen T."/>
            <person name="Nusskern D.R."/>
            <person name="Pfannkoch C.M."/>
            <person name="Sitter C."/>
            <person name="Sutton G.G."/>
            <person name="Venter J.C."/>
            <person name="Wang Z."/>
            <person name="Woodage T."/>
            <person name="Zheng X.H."/>
            <person name="Zhong F."/>
        </authorList>
    </citation>
    <scope>NUCLEOTIDE SEQUENCE [LARGE SCALE GENOMIC DNA]</scope>
    <source>
        <strain>BN</strain>
        <strain evidence="2">Sprague-Dawley</strain>
    </source>
</reference>
<gene>
    <name evidence="1" type="ORF">rCG_49933</name>
</gene>
<accession>A6K508</accession>
<dbReference type="EMBL" id="CH474019">
    <property type="protein sequence ID" value="EDL86176.1"/>
    <property type="molecule type" value="Genomic_DNA"/>
</dbReference>